<evidence type="ECO:0000313" key="3">
    <source>
        <dbReference type="Proteomes" id="UP001589654"/>
    </source>
</evidence>
<accession>A0ABV5J6X2</accession>
<dbReference type="RefSeq" id="WP_290249383.1">
    <property type="nucleotide sequence ID" value="NZ_JAUFQT010000002.1"/>
</dbReference>
<name>A0ABV5J6X2_9BACT</name>
<organism evidence="2 3">
    <name type="scientific">Echinicola jeungdonensis</name>
    <dbReference type="NCBI Taxonomy" id="709343"/>
    <lineage>
        <taxon>Bacteria</taxon>
        <taxon>Pseudomonadati</taxon>
        <taxon>Bacteroidota</taxon>
        <taxon>Cytophagia</taxon>
        <taxon>Cytophagales</taxon>
        <taxon>Cyclobacteriaceae</taxon>
        <taxon>Echinicola</taxon>
    </lineage>
</organism>
<dbReference type="InterPro" id="IPR012910">
    <property type="entry name" value="Plug_dom"/>
</dbReference>
<feature type="domain" description="TonB-dependent receptor plug" evidence="1">
    <location>
        <begin position="221"/>
        <end position="294"/>
    </location>
</feature>
<dbReference type="SUPFAM" id="SSF56935">
    <property type="entry name" value="Porins"/>
    <property type="match status" value="1"/>
</dbReference>
<dbReference type="InterPro" id="IPR037066">
    <property type="entry name" value="Plug_dom_sf"/>
</dbReference>
<evidence type="ECO:0000313" key="2">
    <source>
        <dbReference type="EMBL" id="MFB9212559.1"/>
    </source>
</evidence>
<gene>
    <name evidence="2" type="ORF">ACFFUR_12140</name>
</gene>
<sequence length="420" mass="47185">MGRNNPKIWLILFFAFFLLEESNAQGIGKKPLRDVLDQLEEQFPVCFSYMDQTIDSIRVQLPRNNLDLEQALDNLEGQIAIDFIKLDKNFISIRRRKTVVQICGYLLDKDDGNPVSDALIFSQKNSTTSDQNGYFELPNEVIRSAIQISHVSYEDQVLSFDNLSNECMKFYLIPSIERLEEVIIKNYITRGIDKRDNGETVVDVQNTHMLPGLTEPDIFFTLQNLPGIQSINETVTDINIRGGSNDQNLILWDGLRLYQTGHFFGLISAINPHIIGKTTLTKNGTPTRLGEGVSGTIQVETKKKSASEITAHAGSNLINSDVLLEVPIDKLHLLIASRQSIGGIFNTPTYDQYFDRAFRFSDVINNPNSQVINSDEKFSFYDFSFNANYKPSSTADIKGGIMALENGISYEESSLVAKIG</sequence>
<protein>
    <submittedName>
        <fullName evidence="2">TonB-dependent receptor plug domain-containing protein</fullName>
    </submittedName>
</protein>
<dbReference type="Proteomes" id="UP001589654">
    <property type="component" value="Unassembled WGS sequence"/>
</dbReference>
<reference evidence="2 3" key="1">
    <citation type="submission" date="2024-09" db="EMBL/GenBank/DDBJ databases">
        <authorList>
            <person name="Sun Q."/>
            <person name="Mori K."/>
        </authorList>
    </citation>
    <scope>NUCLEOTIDE SEQUENCE [LARGE SCALE GENOMIC DNA]</scope>
    <source>
        <strain evidence="2 3">CECT 7682</strain>
    </source>
</reference>
<dbReference type="SUPFAM" id="SSF49464">
    <property type="entry name" value="Carboxypeptidase regulatory domain-like"/>
    <property type="match status" value="1"/>
</dbReference>
<dbReference type="EMBL" id="JBHMEW010000062">
    <property type="protein sequence ID" value="MFB9212559.1"/>
    <property type="molecule type" value="Genomic_DNA"/>
</dbReference>
<dbReference type="Pfam" id="PF07715">
    <property type="entry name" value="Plug"/>
    <property type="match status" value="1"/>
</dbReference>
<proteinExistence type="predicted"/>
<keyword evidence="3" id="KW-1185">Reference proteome</keyword>
<keyword evidence="2" id="KW-0675">Receptor</keyword>
<comment type="caution">
    <text evidence="2">The sequence shown here is derived from an EMBL/GenBank/DDBJ whole genome shotgun (WGS) entry which is preliminary data.</text>
</comment>
<dbReference type="InterPro" id="IPR008969">
    <property type="entry name" value="CarboxyPept-like_regulatory"/>
</dbReference>
<dbReference type="Gene3D" id="2.170.130.10">
    <property type="entry name" value="TonB-dependent receptor, plug domain"/>
    <property type="match status" value="1"/>
</dbReference>
<evidence type="ECO:0000259" key="1">
    <source>
        <dbReference type="Pfam" id="PF07715"/>
    </source>
</evidence>